<protein>
    <submittedName>
        <fullName evidence="2">Uncharacterized protein</fullName>
    </submittedName>
</protein>
<accession>A0A401RGE0</accession>
<feature type="region of interest" description="Disordered" evidence="1">
    <location>
        <begin position="1"/>
        <end position="48"/>
    </location>
</feature>
<dbReference type="AlphaFoldDB" id="A0A401RGE0"/>
<evidence type="ECO:0000256" key="1">
    <source>
        <dbReference type="SAM" id="MobiDB-lite"/>
    </source>
</evidence>
<gene>
    <name evidence="2" type="ORF">chiPu_0021506</name>
</gene>
<comment type="caution">
    <text evidence="2">The sequence shown here is derived from an EMBL/GenBank/DDBJ whole genome shotgun (WGS) entry which is preliminary data.</text>
</comment>
<reference evidence="2 3" key="1">
    <citation type="journal article" date="2018" name="Nat. Ecol. Evol.">
        <title>Shark genomes provide insights into elasmobranch evolution and the origin of vertebrates.</title>
        <authorList>
            <person name="Hara Y"/>
            <person name="Yamaguchi K"/>
            <person name="Onimaru K"/>
            <person name="Kadota M"/>
            <person name="Koyanagi M"/>
            <person name="Keeley SD"/>
            <person name="Tatsumi K"/>
            <person name="Tanaka K"/>
            <person name="Motone F"/>
            <person name="Kageyama Y"/>
            <person name="Nozu R"/>
            <person name="Adachi N"/>
            <person name="Nishimura O"/>
            <person name="Nakagawa R"/>
            <person name="Tanegashima C"/>
            <person name="Kiyatake I"/>
            <person name="Matsumoto R"/>
            <person name="Murakumo K"/>
            <person name="Nishida K"/>
            <person name="Terakita A"/>
            <person name="Kuratani S"/>
            <person name="Sato K"/>
            <person name="Hyodo S Kuraku.S."/>
        </authorList>
    </citation>
    <scope>NUCLEOTIDE SEQUENCE [LARGE SCALE GENOMIC DNA]</scope>
</reference>
<organism evidence="2 3">
    <name type="scientific">Chiloscyllium punctatum</name>
    <name type="common">Brownbanded bambooshark</name>
    <name type="synonym">Hemiscyllium punctatum</name>
    <dbReference type="NCBI Taxonomy" id="137246"/>
    <lineage>
        <taxon>Eukaryota</taxon>
        <taxon>Metazoa</taxon>
        <taxon>Chordata</taxon>
        <taxon>Craniata</taxon>
        <taxon>Vertebrata</taxon>
        <taxon>Chondrichthyes</taxon>
        <taxon>Elasmobranchii</taxon>
        <taxon>Galeomorphii</taxon>
        <taxon>Galeoidea</taxon>
        <taxon>Orectolobiformes</taxon>
        <taxon>Hemiscylliidae</taxon>
        <taxon>Chiloscyllium</taxon>
    </lineage>
</organism>
<feature type="compositionally biased region" description="Basic and acidic residues" evidence="1">
    <location>
        <begin position="1"/>
        <end position="16"/>
    </location>
</feature>
<evidence type="ECO:0000313" key="3">
    <source>
        <dbReference type="Proteomes" id="UP000287033"/>
    </source>
</evidence>
<proteinExistence type="predicted"/>
<sequence>MRILERREEDRKELGDSRQTIGDCGQSPLTLGLEGRQRGAEPTIKTAPPRAQSLLSDISFTSRFSQDPGTVFPATDRECCREGIDQHKLPDETHHRDS</sequence>
<dbReference type="Proteomes" id="UP000287033">
    <property type="component" value="Unassembled WGS sequence"/>
</dbReference>
<dbReference type="EMBL" id="BEZZ01004052">
    <property type="protein sequence ID" value="GCC17228.1"/>
    <property type="molecule type" value="Genomic_DNA"/>
</dbReference>
<keyword evidence="3" id="KW-1185">Reference proteome</keyword>
<name>A0A401RGE0_CHIPU</name>
<evidence type="ECO:0000313" key="2">
    <source>
        <dbReference type="EMBL" id="GCC17228.1"/>
    </source>
</evidence>